<evidence type="ECO:0000313" key="5">
    <source>
        <dbReference type="Proteomes" id="UP000309174"/>
    </source>
</evidence>
<protein>
    <submittedName>
        <fullName evidence="4">Class F sortase</fullName>
    </submittedName>
</protein>
<feature type="compositionally biased region" description="Low complexity" evidence="2">
    <location>
        <begin position="71"/>
        <end position="81"/>
    </location>
</feature>
<name>A0A5C4JC01_9ACTN</name>
<accession>A0A5C4JC01</accession>
<keyword evidence="3" id="KW-1133">Transmembrane helix</keyword>
<dbReference type="NCBIfam" id="NF033748">
    <property type="entry name" value="class_F_sortase"/>
    <property type="match status" value="1"/>
</dbReference>
<proteinExistence type="predicted"/>
<dbReference type="AlphaFoldDB" id="A0A5C4JC01"/>
<dbReference type="Gene3D" id="2.40.260.10">
    <property type="entry name" value="Sortase"/>
    <property type="match status" value="1"/>
</dbReference>
<dbReference type="EMBL" id="VCKW01000067">
    <property type="protein sequence ID" value="TMR01111.1"/>
    <property type="molecule type" value="Genomic_DNA"/>
</dbReference>
<dbReference type="CDD" id="cd05829">
    <property type="entry name" value="Sortase_F"/>
    <property type="match status" value="1"/>
</dbReference>
<dbReference type="Proteomes" id="UP000309174">
    <property type="component" value="Unassembled WGS sequence"/>
</dbReference>
<dbReference type="OrthoDB" id="525039at2"/>
<evidence type="ECO:0000256" key="3">
    <source>
        <dbReference type="SAM" id="Phobius"/>
    </source>
</evidence>
<evidence type="ECO:0000256" key="1">
    <source>
        <dbReference type="ARBA" id="ARBA00022801"/>
    </source>
</evidence>
<dbReference type="GO" id="GO:0016787">
    <property type="term" value="F:hydrolase activity"/>
    <property type="evidence" value="ECO:0007669"/>
    <property type="project" value="UniProtKB-KW"/>
</dbReference>
<dbReference type="InterPro" id="IPR042001">
    <property type="entry name" value="Sortase_F"/>
</dbReference>
<keyword evidence="3" id="KW-0812">Transmembrane</keyword>
<keyword evidence="1" id="KW-0378">Hydrolase</keyword>
<dbReference type="InterPro" id="IPR023365">
    <property type="entry name" value="Sortase_dom-sf"/>
</dbReference>
<feature type="region of interest" description="Disordered" evidence="2">
    <location>
        <begin position="71"/>
        <end position="91"/>
    </location>
</feature>
<evidence type="ECO:0000313" key="4">
    <source>
        <dbReference type="EMBL" id="TMR01111.1"/>
    </source>
</evidence>
<organism evidence="4 5">
    <name type="scientific">Actinomadura soli</name>
    <dbReference type="NCBI Taxonomy" id="2508997"/>
    <lineage>
        <taxon>Bacteria</taxon>
        <taxon>Bacillati</taxon>
        <taxon>Actinomycetota</taxon>
        <taxon>Actinomycetes</taxon>
        <taxon>Streptosporangiales</taxon>
        <taxon>Thermomonosporaceae</taxon>
        <taxon>Actinomadura</taxon>
    </lineage>
</organism>
<feature type="transmembrane region" description="Helical" evidence="3">
    <location>
        <begin position="40"/>
        <end position="62"/>
    </location>
</feature>
<reference evidence="4 5" key="1">
    <citation type="submission" date="2019-05" db="EMBL/GenBank/DDBJ databases">
        <title>Draft genome sequence of Actinomadura sp. 14C53.</title>
        <authorList>
            <person name="Saricaoglu S."/>
            <person name="Isik K."/>
        </authorList>
    </citation>
    <scope>NUCLEOTIDE SEQUENCE [LARGE SCALE GENOMIC DNA]</scope>
    <source>
        <strain evidence="4 5">14C53</strain>
    </source>
</reference>
<dbReference type="SUPFAM" id="SSF63817">
    <property type="entry name" value="Sortase"/>
    <property type="match status" value="1"/>
</dbReference>
<sequence>MAIVIKRQSTRSNGLRPAIVPGWAGFSNRFRERLSSGVRYAPGLAVVTIAASGLAVTAFFTVQAFGDRTAATTAPQPGPAASNPESAHPAVALPRSTPVRLTVPRIRLRTSLVPLGLRDDHRVEVPFNADQAGWYRLGPWPGSIGAAVLIGHVDSSRGPGVFFRIGELRPGDQAGVQRADGSTAVFQIDSVERVKKTKFPTRRVYTDPGYAAIRLVTCGGSFDTDTGHYTDNVIAYGHLLRSGVPKRGAPDASAAGAPR</sequence>
<gene>
    <name evidence="4" type="ORF">ETD83_15450</name>
</gene>
<keyword evidence="3" id="KW-0472">Membrane</keyword>
<evidence type="ECO:0000256" key="2">
    <source>
        <dbReference type="SAM" id="MobiDB-lite"/>
    </source>
</evidence>
<dbReference type="InterPro" id="IPR005754">
    <property type="entry name" value="Sortase"/>
</dbReference>
<keyword evidence="5" id="KW-1185">Reference proteome</keyword>
<comment type="caution">
    <text evidence="4">The sequence shown here is derived from an EMBL/GenBank/DDBJ whole genome shotgun (WGS) entry which is preliminary data.</text>
</comment>
<dbReference type="Pfam" id="PF04203">
    <property type="entry name" value="Sortase"/>
    <property type="match status" value="1"/>
</dbReference>